<dbReference type="RefSeq" id="WP_188889573.1">
    <property type="nucleotide sequence ID" value="NZ_BMHY01000004.1"/>
</dbReference>
<reference evidence="13 14" key="1">
    <citation type="journal article" date="2014" name="Int. J. Syst. Evol. Microbiol.">
        <title>Complete genome sequence of Corynebacterium casei LMG S-19264T (=DSM 44701T), isolated from a smear-ripened cheese.</title>
        <authorList>
            <consortium name="US DOE Joint Genome Institute (JGI-PGF)"/>
            <person name="Walter F."/>
            <person name="Albersmeier A."/>
            <person name="Kalinowski J."/>
            <person name="Ruckert C."/>
        </authorList>
    </citation>
    <scope>NUCLEOTIDE SEQUENCE [LARGE SCALE GENOMIC DNA]</scope>
    <source>
        <strain evidence="13 14">CGMCC 1.15286</strain>
    </source>
</reference>
<dbReference type="PANTHER" id="PTHR21403">
    <property type="entry name" value="ATP PHOSPHORIBOSYLTRANSFERASE ATP-PRTASE"/>
    <property type="match status" value="1"/>
</dbReference>
<sequence>MAIESVRLAIPKGNTEVSALFRSLGYSLPDDFDNSRNYIVPVAGRNIEFILAKAVDIPTYVEYGAADIGIVGKDVLLEENRDVYELMDLGISKGELSVWSMFAEARTIPRVATSCPKFVQRYYRERGIQVEIIKLNGGLELSLLTGVANCIIEVYNTETSNHLFKLEKICTTSLRLIANRASYQIKHSIIQRLYEEMIAVRS</sequence>
<evidence type="ECO:0000256" key="5">
    <source>
        <dbReference type="ARBA" id="ARBA00020998"/>
    </source>
</evidence>
<evidence type="ECO:0000256" key="1">
    <source>
        <dbReference type="ARBA" id="ARBA00000915"/>
    </source>
</evidence>
<comment type="catalytic activity">
    <reaction evidence="1">
        <text>1-(5-phospho-beta-D-ribosyl)-ATP + diphosphate = 5-phospho-alpha-D-ribose 1-diphosphate + ATP</text>
        <dbReference type="Rhea" id="RHEA:18473"/>
        <dbReference type="ChEBI" id="CHEBI:30616"/>
        <dbReference type="ChEBI" id="CHEBI:33019"/>
        <dbReference type="ChEBI" id="CHEBI:58017"/>
        <dbReference type="ChEBI" id="CHEBI:73183"/>
        <dbReference type="EC" id="2.4.2.17"/>
    </reaction>
</comment>
<dbReference type="SUPFAM" id="SSF53850">
    <property type="entry name" value="Periplasmic binding protein-like II"/>
    <property type="match status" value="1"/>
</dbReference>
<protein>
    <recommendedName>
        <fullName evidence="5 11">ATP phosphoribosyltransferase</fullName>
        <ecNumber evidence="4 11">2.4.2.17</ecNumber>
    </recommendedName>
</protein>
<evidence type="ECO:0000256" key="10">
    <source>
        <dbReference type="ARBA" id="ARBA00024861"/>
    </source>
</evidence>
<evidence type="ECO:0000256" key="7">
    <source>
        <dbReference type="ARBA" id="ARBA00022676"/>
    </source>
</evidence>
<dbReference type="PANTHER" id="PTHR21403:SF8">
    <property type="entry name" value="ATP PHOSPHORIBOSYLTRANSFERASE"/>
    <property type="match status" value="1"/>
</dbReference>
<gene>
    <name evidence="13" type="primary">hisG</name>
    <name evidence="13" type="ORF">GCM10010918_25660</name>
</gene>
<dbReference type="Gene3D" id="3.40.190.10">
    <property type="entry name" value="Periplasmic binding protein-like II"/>
    <property type="match status" value="2"/>
</dbReference>
<evidence type="ECO:0000256" key="8">
    <source>
        <dbReference type="ARBA" id="ARBA00022679"/>
    </source>
</evidence>
<evidence type="ECO:0000256" key="3">
    <source>
        <dbReference type="ARBA" id="ARBA00011496"/>
    </source>
</evidence>
<evidence type="ECO:0000256" key="9">
    <source>
        <dbReference type="ARBA" id="ARBA00023102"/>
    </source>
</evidence>
<dbReference type="GO" id="GO:0000105">
    <property type="term" value="P:L-histidine biosynthetic process"/>
    <property type="evidence" value="ECO:0007669"/>
    <property type="project" value="UniProtKB-UniRule"/>
</dbReference>
<feature type="domain" description="ATP phosphoribosyltransferase catalytic" evidence="12">
    <location>
        <begin position="53"/>
        <end position="197"/>
    </location>
</feature>
<keyword evidence="6" id="KW-0028">Amino-acid biosynthesis</keyword>
<dbReference type="InterPro" id="IPR013820">
    <property type="entry name" value="ATP_PRibTrfase_cat"/>
</dbReference>
<evidence type="ECO:0000256" key="4">
    <source>
        <dbReference type="ARBA" id="ARBA00011946"/>
    </source>
</evidence>
<evidence type="ECO:0000256" key="11">
    <source>
        <dbReference type="NCBIfam" id="TIGR00070"/>
    </source>
</evidence>
<dbReference type="EC" id="2.4.2.17" evidence="4 11"/>
<comment type="pathway">
    <text evidence="2">Amino-acid biosynthesis; L-histidine biosynthesis; L-histidine from 5-phospho-alpha-D-ribose 1-diphosphate: step 1/9.</text>
</comment>
<evidence type="ECO:0000256" key="6">
    <source>
        <dbReference type="ARBA" id="ARBA00022605"/>
    </source>
</evidence>
<dbReference type="Proteomes" id="UP000600247">
    <property type="component" value="Unassembled WGS sequence"/>
</dbReference>
<dbReference type="EMBL" id="BMHY01000004">
    <property type="protein sequence ID" value="GGG69357.1"/>
    <property type="molecule type" value="Genomic_DNA"/>
</dbReference>
<evidence type="ECO:0000259" key="12">
    <source>
        <dbReference type="Pfam" id="PF01634"/>
    </source>
</evidence>
<keyword evidence="7 13" id="KW-0328">Glycosyltransferase</keyword>
<dbReference type="AlphaFoldDB" id="A0A917M075"/>
<accession>A0A917M075</accession>
<keyword evidence="9" id="KW-0368">Histidine biosynthesis</keyword>
<keyword evidence="14" id="KW-1185">Reference proteome</keyword>
<dbReference type="GO" id="GO:0003879">
    <property type="term" value="F:ATP phosphoribosyltransferase activity"/>
    <property type="evidence" value="ECO:0007669"/>
    <property type="project" value="UniProtKB-UniRule"/>
</dbReference>
<evidence type="ECO:0000313" key="13">
    <source>
        <dbReference type="EMBL" id="GGG69357.1"/>
    </source>
</evidence>
<comment type="subunit">
    <text evidence="3">Heteromultimer composed of HisG and HisZ subunits.</text>
</comment>
<keyword evidence="8" id="KW-0808">Transferase</keyword>
<dbReference type="Pfam" id="PF01634">
    <property type="entry name" value="HisG"/>
    <property type="match status" value="1"/>
</dbReference>
<evidence type="ECO:0000313" key="14">
    <source>
        <dbReference type="Proteomes" id="UP000600247"/>
    </source>
</evidence>
<proteinExistence type="predicted"/>
<name>A0A917M075_9BACL</name>
<comment type="function">
    <text evidence="10">Catalyzes the condensation of ATP and 5-phosphoribose 1-diphosphate to form N'-(5'-phosphoribosyl)-ATP (PR-ATP). Has a crucial role in the pathway because the rate of histidine biosynthesis seems to be controlled primarily by regulation of HisG enzymatic activity.</text>
</comment>
<comment type="caution">
    <text evidence="13">The sequence shown here is derived from an EMBL/GenBank/DDBJ whole genome shotgun (WGS) entry which is preliminary data.</text>
</comment>
<evidence type="ECO:0000256" key="2">
    <source>
        <dbReference type="ARBA" id="ARBA00004667"/>
    </source>
</evidence>
<dbReference type="GO" id="GO:0005737">
    <property type="term" value="C:cytoplasm"/>
    <property type="evidence" value="ECO:0007669"/>
    <property type="project" value="InterPro"/>
</dbReference>
<organism evidence="13 14">
    <name type="scientific">Paenibacillus radicis</name>
    <name type="common">ex Gao et al. 2016</name>
    <dbReference type="NCBI Taxonomy" id="1737354"/>
    <lineage>
        <taxon>Bacteria</taxon>
        <taxon>Bacillati</taxon>
        <taxon>Bacillota</taxon>
        <taxon>Bacilli</taxon>
        <taxon>Bacillales</taxon>
        <taxon>Paenibacillaceae</taxon>
        <taxon>Paenibacillus</taxon>
    </lineage>
</organism>
<dbReference type="InterPro" id="IPR001348">
    <property type="entry name" value="ATP_PRibTrfase_HisG"/>
</dbReference>
<dbReference type="NCBIfam" id="TIGR00070">
    <property type="entry name" value="hisG"/>
    <property type="match status" value="1"/>
</dbReference>